<dbReference type="RefSeq" id="WP_088571895.1">
    <property type="nucleotide sequence ID" value="NZ_FYEK01000044.1"/>
</dbReference>
<accession>A0A212RDW8</accession>
<dbReference type="AlphaFoldDB" id="A0A212RDW8"/>
<keyword evidence="2" id="KW-1185">Reference proteome</keyword>
<name>A0A212RDW8_9CHLR</name>
<dbReference type="InParanoid" id="A0A212RDW8"/>
<reference evidence="2" key="1">
    <citation type="submission" date="2017-06" db="EMBL/GenBank/DDBJ databases">
        <authorList>
            <person name="Varghese N."/>
            <person name="Submissions S."/>
        </authorList>
    </citation>
    <scope>NUCLEOTIDE SEQUENCE [LARGE SCALE GENOMIC DNA]</scope>
    <source>
        <strain evidence="2">JAD2</strain>
    </source>
</reference>
<protein>
    <submittedName>
        <fullName evidence="1">Uncharacterized protein</fullName>
    </submittedName>
</protein>
<dbReference type="Proteomes" id="UP000197025">
    <property type="component" value="Unassembled WGS sequence"/>
</dbReference>
<evidence type="ECO:0000313" key="2">
    <source>
        <dbReference type="Proteomes" id="UP000197025"/>
    </source>
</evidence>
<dbReference type="EMBL" id="FYEK01000044">
    <property type="protein sequence ID" value="SNB70471.1"/>
    <property type="molecule type" value="Genomic_DNA"/>
</dbReference>
<evidence type="ECO:0000313" key="1">
    <source>
        <dbReference type="EMBL" id="SNB70471.1"/>
    </source>
</evidence>
<gene>
    <name evidence="1" type="ORF">SAMN02746019_00012440</name>
</gene>
<proteinExistence type="predicted"/>
<sequence>MRPSVAEEFAECLPAWSRLQHRPEGLQPGYADLADLLFALDSGWEIDPPVYAYQETGWRPYYHILLKREGRYVLLSLPDTEALRAFLKENGIRVEVRSTGSPARRGKRDSR</sequence>
<organism evidence="1 2">
    <name type="scientific">Thermoflexus hugenholtzii JAD2</name>
    <dbReference type="NCBI Taxonomy" id="877466"/>
    <lineage>
        <taxon>Bacteria</taxon>
        <taxon>Bacillati</taxon>
        <taxon>Chloroflexota</taxon>
        <taxon>Thermoflexia</taxon>
        <taxon>Thermoflexales</taxon>
        <taxon>Thermoflexaceae</taxon>
        <taxon>Thermoflexus</taxon>
    </lineage>
</organism>